<dbReference type="GO" id="GO:0003677">
    <property type="term" value="F:DNA binding"/>
    <property type="evidence" value="ECO:0007669"/>
    <property type="project" value="InterPro"/>
</dbReference>
<dbReference type="SUPFAM" id="SSF46894">
    <property type="entry name" value="C-terminal effector domain of the bipartite response regulators"/>
    <property type="match status" value="1"/>
</dbReference>
<protein>
    <submittedName>
        <fullName evidence="2">Helix-turn-helix transcriptional regulator</fullName>
    </submittedName>
</protein>
<dbReference type="AlphaFoldDB" id="A0A949JFV7"/>
<dbReference type="PANTHER" id="PTHR34293:SF1">
    <property type="entry name" value="HTH-TYPE TRANSCRIPTIONAL REGULATOR TRMBL2"/>
    <property type="match status" value="1"/>
</dbReference>
<evidence type="ECO:0000259" key="1">
    <source>
        <dbReference type="PROSITE" id="PS50043"/>
    </source>
</evidence>
<feature type="domain" description="HTH luxR-type" evidence="1">
    <location>
        <begin position="256"/>
        <end position="321"/>
    </location>
</feature>
<dbReference type="SMART" id="SM00421">
    <property type="entry name" value="HTH_LUXR"/>
    <property type="match status" value="1"/>
</dbReference>
<dbReference type="PROSITE" id="PS50043">
    <property type="entry name" value="HTH_LUXR_2"/>
    <property type="match status" value="1"/>
</dbReference>
<comment type="caution">
    <text evidence="2">The sequence shown here is derived from an EMBL/GenBank/DDBJ whole genome shotgun (WGS) entry which is preliminary data.</text>
</comment>
<keyword evidence="3" id="KW-1185">Reference proteome</keyword>
<sequence length="324" mass="34992">MCEIDEVAARVYRLRVLHPTDSVELIAGRSGLTVEEVRATEQRLAKLSLLQPSPSGGWSAVSPETAADTLLSAAQQDVLERQTAIATARAQMHALTGDYLEARSMRSAKGRVEVIEGLDNIRAVIDDLARTCKSSVDVLSPGGPLDEAAVSSATPLDLDTLARGAHIRILFQHSTRKHRLTAKYAARITAAGAQIRTTGVMPSRLLIYDNEAAVLPVDTEDTAAGVVLVRDPAVLGFLQRLFTHHWDRGLDFTAEEEENGPEPTQLERDVLLLMAAGKKNEVIAHQLGVSPRSVSRIVAVLLDRLGATSRFQAGVRAAMNGWIS</sequence>
<accession>A0A949JFV7</accession>
<dbReference type="GO" id="GO:0006355">
    <property type="term" value="P:regulation of DNA-templated transcription"/>
    <property type="evidence" value="ECO:0007669"/>
    <property type="project" value="InterPro"/>
</dbReference>
<reference evidence="2" key="1">
    <citation type="submission" date="2021-06" db="EMBL/GenBank/DDBJ databases">
        <title>Sequencing of actinobacteria type strains.</title>
        <authorList>
            <person name="Nguyen G.-S."/>
            <person name="Wentzel A."/>
        </authorList>
    </citation>
    <scope>NUCLEOTIDE SEQUENCE</scope>
    <source>
        <strain evidence="2">P38-E01</strain>
    </source>
</reference>
<dbReference type="InterPro" id="IPR000792">
    <property type="entry name" value="Tscrpt_reg_LuxR_C"/>
</dbReference>
<proteinExistence type="predicted"/>
<evidence type="ECO:0000313" key="3">
    <source>
        <dbReference type="Proteomes" id="UP000694501"/>
    </source>
</evidence>
<evidence type="ECO:0000313" key="2">
    <source>
        <dbReference type="EMBL" id="MBU7598692.1"/>
    </source>
</evidence>
<dbReference type="InterPro" id="IPR016032">
    <property type="entry name" value="Sig_transdc_resp-reg_C-effctor"/>
</dbReference>
<dbReference type="RefSeq" id="WP_211041135.1">
    <property type="nucleotide sequence ID" value="NZ_JAELVF020000001.1"/>
</dbReference>
<dbReference type="Pfam" id="PF00196">
    <property type="entry name" value="GerE"/>
    <property type="match status" value="1"/>
</dbReference>
<dbReference type="Proteomes" id="UP000694501">
    <property type="component" value="Unassembled WGS sequence"/>
</dbReference>
<dbReference type="InterPro" id="IPR036388">
    <property type="entry name" value="WH-like_DNA-bd_sf"/>
</dbReference>
<gene>
    <name evidence="2" type="ORF">JGS22_013975</name>
</gene>
<name>A0A949JFV7_9ACTN</name>
<dbReference type="InterPro" id="IPR051797">
    <property type="entry name" value="TrmB-like"/>
</dbReference>
<organism evidence="2 3">
    <name type="scientific">Streptomyces tardus</name>
    <dbReference type="NCBI Taxonomy" id="2780544"/>
    <lineage>
        <taxon>Bacteria</taxon>
        <taxon>Bacillati</taxon>
        <taxon>Actinomycetota</taxon>
        <taxon>Actinomycetes</taxon>
        <taxon>Kitasatosporales</taxon>
        <taxon>Streptomycetaceae</taxon>
        <taxon>Streptomyces</taxon>
    </lineage>
</organism>
<dbReference type="EMBL" id="JAELVF020000001">
    <property type="protein sequence ID" value="MBU7598692.1"/>
    <property type="molecule type" value="Genomic_DNA"/>
</dbReference>
<dbReference type="Gene3D" id="1.10.10.10">
    <property type="entry name" value="Winged helix-like DNA-binding domain superfamily/Winged helix DNA-binding domain"/>
    <property type="match status" value="1"/>
</dbReference>
<dbReference type="PANTHER" id="PTHR34293">
    <property type="entry name" value="HTH-TYPE TRANSCRIPTIONAL REGULATOR TRMBL2"/>
    <property type="match status" value="1"/>
</dbReference>